<evidence type="ECO:0000313" key="1">
    <source>
        <dbReference type="EMBL" id="KAJ9090888.1"/>
    </source>
</evidence>
<reference evidence="1" key="1">
    <citation type="submission" date="2023-04" db="EMBL/GenBank/DDBJ databases">
        <title>Draft Genome sequencing of Naganishia species isolated from polar environments using Oxford Nanopore Technology.</title>
        <authorList>
            <person name="Leo P."/>
            <person name="Venkateswaran K."/>
        </authorList>
    </citation>
    <scope>NUCLEOTIDE SEQUENCE</scope>
    <source>
        <strain evidence="1">MNA-CCFEE 5262</strain>
    </source>
</reference>
<protein>
    <submittedName>
        <fullName evidence="1">Uncharacterized protein</fullName>
    </submittedName>
</protein>
<accession>A0ACC2UVL3</accession>
<evidence type="ECO:0000313" key="2">
    <source>
        <dbReference type="Proteomes" id="UP001230649"/>
    </source>
</evidence>
<proteinExistence type="predicted"/>
<dbReference type="EMBL" id="JASBWS010000221">
    <property type="protein sequence ID" value="KAJ9090888.1"/>
    <property type="molecule type" value="Genomic_DNA"/>
</dbReference>
<dbReference type="Proteomes" id="UP001230649">
    <property type="component" value="Unassembled WGS sequence"/>
</dbReference>
<gene>
    <name evidence="1" type="ORF">QFC20_007793</name>
</gene>
<comment type="caution">
    <text evidence="1">The sequence shown here is derived from an EMBL/GenBank/DDBJ whole genome shotgun (WGS) entry which is preliminary data.</text>
</comment>
<organism evidence="1 2">
    <name type="scientific">Naganishia adeliensis</name>
    <dbReference type="NCBI Taxonomy" id="92952"/>
    <lineage>
        <taxon>Eukaryota</taxon>
        <taxon>Fungi</taxon>
        <taxon>Dikarya</taxon>
        <taxon>Basidiomycota</taxon>
        <taxon>Agaricomycotina</taxon>
        <taxon>Tremellomycetes</taxon>
        <taxon>Filobasidiales</taxon>
        <taxon>Filobasidiaceae</taxon>
        <taxon>Naganishia</taxon>
    </lineage>
</organism>
<name>A0ACC2UVL3_9TREE</name>
<keyword evidence="2" id="KW-1185">Reference proteome</keyword>
<sequence>MSPASLEGIATYVQDWLTVAIGGYSGPLSTLKSDGTTRGVPSSVFSEPSFNTYASPASYAADGKGGLIRGGDPSAAPDMDITIIRGSSKGCIVFYKSPDEFSDEPGPAWYIERSPTAMAGNVEESEMGHRKVVKLHTGSKFKFRTIKLDPSVDTFEMKVIERAETGKLQARYVTPCRRKVRVMMT</sequence>